<reference evidence="2 3" key="1">
    <citation type="journal article" date="2014" name="Int. J. Syst. Evol. Microbiol.">
        <title>Phaeodactylibacter xiamenensis gen. nov., sp. nov., a member of the family Saprospiraceae isolated from the marine alga Phaeodactylum tricornutum.</title>
        <authorList>
            <person name="Chen Z.Jr."/>
            <person name="Lei X."/>
            <person name="Lai Q."/>
            <person name="Li Y."/>
            <person name="Zhang B."/>
            <person name="Zhang J."/>
            <person name="Zhang H."/>
            <person name="Yang L."/>
            <person name="Zheng W."/>
            <person name="Tian Y."/>
            <person name="Yu Z."/>
            <person name="Xu H.Jr."/>
            <person name="Zheng T."/>
        </authorList>
    </citation>
    <scope>NUCLEOTIDE SEQUENCE [LARGE SCALE GENOMIC DNA]</scope>
    <source>
        <strain evidence="2 3">KD52</strain>
    </source>
</reference>
<name>A0A098S0W3_9BACT</name>
<organism evidence="2 3">
    <name type="scientific">Phaeodactylibacter xiamenensis</name>
    <dbReference type="NCBI Taxonomy" id="1524460"/>
    <lineage>
        <taxon>Bacteria</taxon>
        <taxon>Pseudomonadati</taxon>
        <taxon>Bacteroidota</taxon>
        <taxon>Saprospiria</taxon>
        <taxon>Saprospirales</taxon>
        <taxon>Haliscomenobacteraceae</taxon>
        <taxon>Phaeodactylibacter</taxon>
    </lineage>
</organism>
<dbReference type="RefSeq" id="WP_044228686.1">
    <property type="nucleotide sequence ID" value="NZ_CAKZLC010000295.1"/>
</dbReference>
<comment type="caution">
    <text evidence="2">The sequence shown here is derived from an EMBL/GenBank/DDBJ whole genome shotgun (WGS) entry which is preliminary data.</text>
</comment>
<evidence type="ECO:0008006" key="4">
    <source>
        <dbReference type="Google" id="ProtNLM"/>
    </source>
</evidence>
<feature type="transmembrane region" description="Helical" evidence="1">
    <location>
        <begin position="70"/>
        <end position="92"/>
    </location>
</feature>
<keyword evidence="1" id="KW-0472">Membrane</keyword>
<feature type="transmembrane region" description="Helical" evidence="1">
    <location>
        <begin position="6"/>
        <end position="23"/>
    </location>
</feature>
<evidence type="ECO:0000256" key="1">
    <source>
        <dbReference type="SAM" id="Phobius"/>
    </source>
</evidence>
<keyword evidence="1" id="KW-0812">Transmembrane</keyword>
<keyword evidence="1" id="KW-1133">Transmembrane helix</keyword>
<dbReference type="Proteomes" id="UP000029736">
    <property type="component" value="Unassembled WGS sequence"/>
</dbReference>
<feature type="transmembrane region" description="Helical" evidence="1">
    <location>
        <begin position="113"/>
        <end position="135"/>
    </location>
</feature>
<keyword evidence="3" id="KW-1185">Reference proteome</keyword>
<evidence type="ECO:0000313" key="2">
    <source>
        <dbReference type="EMBL" id="KGE85438.1"/>
    </source>
</evidence>
<dbReference type="OrthoDB" id="1450060at2"/>
<evidence type="ECO:0000313" key="3">
    <source>
        <dbReference type="Proteomes" id="UP000029736"/>
    </source>
</evidence>
<dbReference type="AlphaFoldDB" id="A0A098S0W3"/>
<protein>
    <recommendedName>
        <fullName evidence="4">DUF4199 domain-containing protein</fullName>
    </recommendedName>
</protein>
<feature type="transmembrane region" description="Helical" evidence="1">
    <location>
        <begin position="32"/>
        <end position="50"/>
    </location>
</feature>
<sequence length="155" mass="17686">MNKIAIKYGLLLLASFVGLFLLMHEVIQIRNYNLRILNGFAHIGLLYMAIRRYRRENPDTVNNYVSGVVTGMYASIIGVLPFTAFVMFYLIGDDTFMNYIQDTIPIGKYFNPFTASLFVFTEGIAVSLIGSYIAVRIIDMNFEQNHSEIPTEYAE</sequence>
<proteinExistence type="predicted"/>
<gene>
    <name evidence="2" type="ORF">IX84_28555</name>
</gene>
<dbReference type="EMBL" id="JPOS01000090">
    <property type="protein sequence ID" value="KGE85438.1"/>
    <property type="molecule type" value="Genomic_DNA"/>
</dbReference>
<accession>A0A098S0W3</accession>